<dbReference type="SUPFAM" id="SSF53271">
    <property type="entry name" value="PRTase-like"/>
    <property type="match status" value="1"/>
</dbReference>
<feature type="domain" description="Phosphoribosyltransferase" evidence="2">
    <location>
        <begin position="148"/>
        <end position="238"/>
    </location>
</feature>
<sequence length="265" mass="29596">MSRRESGLLFKVWEGLRDLVYPPVCAVCGSPEENFLCSSCMEQLEKIHEPCCLWCGAPASAPVADCYECRNRDFFFEKARAYGLYEGKLGEMIKKFKFKGVRDLHPVLASFIHQTYQEFFGNEKFDFLEFVPLSKKRLRERGFNQSELLARSLSLRTGIPLSGALVKTRETGDQARVGNYGEREGNVKDAFALKDRGVMRGKSILLIDDVYTTGATVNECAAALKRGGAYRVCVLTLARSVKNGPQEPGRKVGNIEIAGVPFSKI</sequence>
<dbReference type="AlphaFoldDB" id="A0A6V8P5X4"/>
<comment type="caution">
    <text evidence="4">The sequence shown here is derived from an EMBL/GenBank/DDBJ whole genome shotgun (WGS) entry which is preliminary data.</text>
</comment>
<reference evidence="4 5" key="1">
    <citation type="journal article" date="2020" name="Front. Microbiol.">
        <title>Single-cell genomics of novel Actinobacteria with the Wood-Ljungdahl pathway discovered in a serpentinizing system.</title>
        <authorList>
            <person name="Merino N."/>
            <person name="Kawai M."/>
            <person name="Boyd E.S."/>
            <person name="Colman D.R."/>
            <person name="McGlynn S.E."/>
            <person name="Nealson K.H."/>
            <person name="Kurokawa K."/>
            <person name="Hongoh Y."/>
        </authorList>
    </citation>
    <scope>NUCLEOTIDE SEQUENCE [LARGE SCALE GENOMIC DNA]</scope>
    <source>
        <strain evidence="4 5">S33</strain>
    </source>
</reference>
<evidence type="ECO:0000259" key="3">
    <source>
        <dbReference type="Pfam" id="PF18912"/>
    </source>
</evidence>
<dbReference type="PANTHER" id="PTHR47505:SF1">
    <property type="entry name" value="DNA UTILIZATION PROTEIN YHGH"/>
    <property type="match status" value="1"/>
</dbReference>
<evidence type="ECO:0000313" key="4">
    <source>
        <dbReference type="EMBL" id="GFP28025.1"/>
    </source>
</evidence>
<dbReference type="InterPro" id="IPR000836">
    <property type="entry name" value="PRTase_dom"/>
</dbReference>
<evidence type="ECO:0000256" key="1">
    <source>
        <dbReference type="ARBA" id="ARBA00008007"/>
    </source>
</evidence>
<organism evidence="4 5">
    <name type="scientific">Candidatus Hakubella thermalkaliphila</name>
    <dbReference type="NCBI Taxonomy" id="2754717"/>
    <lineage>
        <taxon>Bacteria</taxon>
        <taxon>Bacillati</taxon>
        <taxon>Actinomycetota</taxon>
        <taxon>Actinomycetota incertae sedis</taxon>
        <taxon>Candidatus Hakubellales</taxon>
        <taxon>Candidatus Hakubellaceae</taxon>
        <taxon>Candidatus Hakubella</taxon>
    </lineage>
</organism>
<dbReference type="InterPro" id="IPR029057">
    <property type="entry name" value="PRTase-like"/>
</dbReference>
<keyword evidence="5" id="KW-1185">Reference proteome</keyword>
<evidence type="ECO:0000313" key="5">
    <source>
        <dbReference type="Proteomes" id="UP000591948"/>
    </source>
</evidence>
<gene>
    <name evidence="4" type="ORF">HKBW3S33_01442</name>
</gene>
<dbReference type="Pfam" id="PF00156">
    <property type="entry name" value="Pribosyltran"/>
    <property type="match status" value="1"/>
</dbReference>
<proteinExistence type="inferred from homology"/>
<dbReference type="PANTHER" id="PTHR47505">
    <property type="entry name" value="DNA UTILIZATION PROTEIN YHGH"/>
    <property type="match status" value="1"/>
</dbReference>
<name>A0A6V8P5X4_9ACTN</name>
<dbReference type="Pfam" id="PF18912">
    <property type="entry name" value="DZR_2"/>
    <property type="match status" value="1"/>
</dbReference>
<dbReference type="RefSeq" id="WP_176233598.1">
    <property type="nucleotide sequence ID" value="NZ_BLRY01000100.1"/>
</dbReference>
<accession>A0A6V8P5X4</accession>
<protein>
    <recommendedName>
        <fullName evidence="6">ComF family protein</fullName>
    </recommendedName>
</protein>
<feature type="domain" description="Double zinc ribbon" evidence="3">
    <location>
        <begin position="18"/>
        <end position="70"/>
    </location>
</feature>
<dbReference type="InterPro" id="IPR044005">
    <property type="entry name" value="DZR_2"/>
</dbReference>
<dbReference type="Proteomes" id="UP000591948">
    <property type="component" value="Unassembled WGS sequence"/>
</dbReference>
<evidence type="ECO:0008006" key="6">
    <source>
        <dbReference type="Google" id="ProtNLM"/>
    </source>
</evidence>
<comment type="similarity">
    <text evidence="1">Belongs to the ComF/GntX family.</text>
</comment>
<dbReference type="InterPro" id="IPR051910">
    <property type="entry name" value="ComF/GntX_DNA_util-trans"/>
</dbReference>
<dbReference type="EMBL" id="BLRY01000100">
    <property type="protein sequence ID" value="GFP28025.1"/>
    <property type="molecule type" value="Genomic_DNA"/>
</dbReference>
<evidence type="ECO:0000259" key="2">
    <source>
        <dbReference type="Pfam" id="PF00156"/>
    </source>
</evidence>
<dbReference type="Gene3D" id="3.40.50.2020">
    <property type="match status" value="1"/>
</dbReference>
<dbReference type="CDD" id="cd06223">
    <property type="entry name" value="PRTases_typeI"/>
    <property type="match status" value="1"/>
</dbReference>